<dbReference type="GO" id="GO:0005524">
    <property type="term" value="F:ATP binding"/>
    <property type="evidence" value="ECO:0007669"/>
    <property type="project" value="UniProtKB-UniRule"/>
</dbReference>
<feature type="domain" description="PurM-like N-terminal" evidence="10">
    <location>
        <begin position="52"/>
        <end position="159"/>
    </location>
</feature>
<dbReference type="AlphaFoldDB" id="A0A1H3SYP4"/>
<reference evidence="13" key="1">
    <citation type="submission" date="2016-10" db="EMBL/GenBank/DDBJ databases">
        <authorList>
            <person name="Varghese N."/>
            <person name="Submissions S."/>
        </authorList>
    </citation>
    <scope>NUCLEOTIDE SEQUENCE [LARGE SCALE GENOMIC DNA]</scope>
    <source>
        <strain evidence="13">SP</strain>
    </source>
</reference>
<comment type="similarity">
    <text evidence="1 9">Belongs to the selenophosphate synthase 1 family. Class I subfamily.</text>
</comment>
<dbReference type="Pfam" id="PF00586">
    <property type="entry name" value="AIRS"/>
    <property type="match status" value="1"/>
</dbReference>
<evidence type="ECO:0000256" key="7">
    <source>
        <dbReference type="ARBA" id="ARBA00022842"/>
    </source>
</evidence>
<feature type="binding site" evidence="9">
    <location>
        <position position="53"/>
    </location>
    <ligand>
        <name>Mg(2+)</name>
        <dbReference type="ChEBI" id="CHEBI:18420"/>
    </ligand>
</feature>
<dbReference type="InterPro" id="IPR010918">
    <property type="entry name" value="PurM-like_C_dom"/>
</dbReference>
<feature type="domain" description="PurM-like C-terminal" evidence="11">
    <location>
        <begin position="171"/>
        <end position="350"/>
    </location>
</feature>
<comment type="cofactor">
    <cofactor evidence="9">
        <name>Mg(2+)</name>
        <dbReference type="ChEBI" id="CHEBI:18420"/>
    </cofactor>
    <text evidence="9">Binds 1 Mg(2+) ion per monomer.</text>
</comment>
<comment type="subunit">
    <text evidence="9">Homodimer.</text>
</comment>
<dbReference type="PANTHER" id="PTHR10256:SF0">
    <property type="entry name" value="INACTIVE SELENIDE, WATER DIKINASE-LIKE PROTEIN-RELATED"/>
    <property type="match status" value="1"/>
</dbReference>
<dbReference type="SUPFAM" id="SSF56042">
    <property type="entry name" value="PurM C-terminal domain-like"/>
    <property type="match status" value="1"/>
</dbReference>
<evidence type="ECO:0000313" key="12">
    <source>
        <dbReference type="EMBL" id="SDZ43243.1"/>
    </source>
</evidence>
<dbReference type="GO" id="GO:0000287">
    <property type="term" value="F:magnesium ion binding"/>
    <property type="evidence" value="ECO:0007669"/>
    <property type="project" value="UniProtKB-UniRule"/>
</dbReference>
<keyword evidence="3 9" id="KW-0479">Metal-binding</keyword>
<evidence type="ECO:0000256" key="3">
    <source>
        <dbReference type="ARBA" id="ARBA00022723"/>
    </source>
</evidence>
<evidence type="ECO:0000256" key="5">
    <source>
        <dbReference type="ARBA" id="ARBA00022777"/>
    </source>
</evidence>
<keyword evidence="8 9" id="KW-0711">Selenium</keyword>
<dbReference type="FunFam" id="3.30.1330.10:FF:000003">
    <property type="entry name" value="Selenide, water dikinase"/>
    <property type="match status" value="1"/>
</dbReference>
<dbReference type="Gene3D" id="3.90.650.10">
    <property type="entry name" value="PurM-like C-terminal domain"/>
    <property type="match status" value="1"/>
</dbReference>
<dbReference type="EC" id="2.7.9.3" evidence="9"/>
<feature type="binding site" description="in other chain" evidence="9">
    <location>
        <position position="93"/>
    </location>
    <ligand>
        <name>ATP</name>
        <dbReference type="ChEBI" id="CHEBI:30616"/>
        <note>ligand shared between dimeric partners</note>
    </ligand>
</feature>
<evidence type="ECO:0000256" key="2">
    <source>
        <dbReference type="ARBA" id="ARBA00022679"/>
    </source>
</evidence>
<proteinExistence type="inferred from homology"/>
<evidence type="ECO:0000259" key="10">
    <source>
        <dbReference type="Pfam" id="PF00586"/>
    </source>
</evidence>
<dbReference type="CDD" id="cd02195">
    <property type="entry name" value="SelD"/>
    <property type="match status" value="1"/>
</dbReference>
<feature type="binding site" description="in other chain" evidence="9">
    <location>
        <begin position="50"/>
        <end position="52"/>
    </location>
    <ligand>
        <name>ATP</name>
        <dbReference type="ChEBI" id="CHEBI:30616"/>
        <note>ligand shared between dimeric partners</note>
    </ligand>
</feature>
<dbReference type="InterPro" id="IPR004536">
    <property type="entry name" value="SPS/SelD"/>
</dbReference>
<evidence type="ECO:0000256" key="9">
    <source>
        <dbReference type="HAMAP-Rule" id="MF_00625"/>
    </source>
</evidence>
<dbReference type="Proteomes" id="UP000198935">
    <property type="component" value="Unassembled WGS sequence"/>
</dbReference>
<dbReference type="PANTHER" id="PTHR10256">
    <property type="entry name" value="SELENIDE, WATER DIKINASE"/>
    <property type="match status" value="1"/>
</dbReference>
<dbReference type="PIRSF" id="PIRSF036407">
    <property type="entry name" value="Selenphspht_syn"/>
    <property type="match status" value="1"/>
</dbReference>
<accession>A0A1H3SYP4</accession>
<feature type="active site" evidence="9">
    <location>
        <position position="19"/>
    </location>
</feature>
<feature type="binding site" evidence="9">
    <location>
        <position position="229"/>
    </location>
    <ligand>
        <name>Mg(2+)</name>
        <dbReference type="ChEBI" id="CHEBI:18420"/>
    </ligand>
</feature>
<dbReference type="STRING" id="1503961.SAMN05421736_112146"/>
<sequence>MDKKEEIIRLTAMSSKAGCGCKIGPADLTQVLRYLPQTKKDKRLLVGHETSDDGGVYQVTDDIALVQTVDYFTPVVDDPYMFGQIAAANALSDVYAMGGKPATVLNIVGFPVKKLPHRILAEILKGAADKVSEAGAVIAGGHSIDDNEPKFGLSVTGIVHPDRIFKNVGAKAGDILVLTKPLGAGILTTGIKRGKTIAEQAEAVTATMAELNRIACETLEACHPHAVTDVTGFGLLGHAYEMASGSGVSFHIASKSVPLLPGTKALAAEGIVPGGSKANHQWLEEKVEYSPLLTEAEKLVLCDAITSGGLLISLPEIEAAQYVQQLNTKAVSSKAAIIGKVDEKSTKAIYVD</sequence>
<keyword evidence="13" id="KW-1185">Reference proteome</keyword>
<feature type="binding site" evidence="9">
    <location>
        <begin position="141"/>
        <end position="143"/>
    </location>
    <ligand>
        <name>ATP</name>
        <dbReference type="ChEBI" id="CHEBI:30616"/>
        <note>ligand shared between dimeric partners</note>
    </ligand>
</feature>
<dbReference type="OrthoDB" id="9772934at2"/>
<dbReference type="HAMAP" id="MF_00625">
    <property type="entry name" value="SelD"/>
    <property type="match status" value="1"/>
</dbReference>
<evidence type="ECO:0000256" key="4">
    <source>
        <dbReference type="ARBA" id="ARBA00022741"/>
    </source>
</evidence>
<dbReference type="EMBL" id="FNPI01000012">
    <property type="protein sequence ID" value="SDZ43243.1"/>
    <property type="molecule type" value="Genomic_DNA"/>
</dbReference>
<dbReference type="Pfam" id="PF02769">
    <property type="entry name" value="AIRS_C"/>
    <property type="match status" value="1"/>
</dbReference>
<dbReference type="SUPFAM" id="SSF55326">
    <property type="entry name" value="PurM N-terminal domain-like"/>
    <property type="match status" value="1"/>
</dbReference>
<organism evidence="12 13">
    <name type="scientific">Evansella caseinilytica</name>
    <dbReference type="NCBI Taxonomy" id="1503961"/>
    <lineage>
        <taxon>Bacteria</taxon>
        <taxon>Bacillati</taxon>
        <taxon>Bacillota</taxon>
        <taxon>Bacilli</taxon>
        <taxon>Bacillales</taxon>
        <taxon>Bacillaceae</taxon>
        <taxon>Evansella</taxon>
    </lineage>
</organism>
<dbReference type="NCBIfam" id="TIGR00476">
    <property type="entry name" value="selD"/>
    <property type="match status" value="1"/>
</dbReference>
<keyword evidence="7 9" id="KW-0460">Magnesium</keyword>
<evidence type="ECO:0000256" key="8">
    <source>
        <dbReference type="ARBA" id="ARBA00023266"/>
    </source>
</evidence>
<keyword evidence="5 9" id="KW-0418">Kinase</keyword>
<gene>
    <name evidence="9" type="primary">selD</name>
    <name evidence="12" type="ORF">SAMN05421736_112146</name>
</gene>
<feature type="binding site" evidence="9">
    <location>
        <position position="93"/>
    </location>
    <ligand>
        <name>Mg(2+)</name>
        <dbReference type="ChEBI" id="CHEBI:18420"/>
    </ligand>
</feature>
<keyword evidence="2 9" id="KW-0808">Transferase</keyword>
<name>A0A1H3SYP4_9BACI</name>
<dbReference type="InterPro" id="IPR016188">
    <property type="entry name" value="PurM-like_N"/>
</dbReference>
<feature type="binding site" description="in other chain" evidence="9">
    <location>
        <position position="22"/>
    </location>
    <ligand>
        <name>ATP</name>
        <dbReference type="ChEBI" id="CHEBI:30616"/>
        <note>ligand shared between dimeric partners</note>
    </ligand>
</feature>
<comment type="function">
    <text evidence="9">Synthesizes selenophosphate from selenide and ATP.</text>
</comment>
<evidence type="ECO:0000313" key="13">
    <source>
        <dbReference type="Proteomes" id="UP000198935"/>
    </source>
</evidence>
<dbReference type="Gene3D" id="3.30.1330.10">
    <property type="entry name" value="PurM-like, N-terminal domain"/>
    <property type="match status" value="1"/>
</dbReference>
<evidence type="ECO:0000256" key="1">
    <source>
        <dbReference type="ARBA" id="ARBA00008026"/>
    </source>
</evidence>
<dbReference type="InterPro" id="IPR036921">
    <property type="entry name" value="PurM-like_N_sf"/>
</dbReference>
<comment type="catalytic activity">
    <reaction evidence="9">
        <text>hydrogenselenide + ATP + H2O = selenophosphate + AMP + phosphate + 2 H(+)</text>
        <dbReference type="Rhea" id="RHEA:18737"/>
        <dbReference type="ChEBI" id="CHEBI:15377"/>
        <dbReference type="ChEBI" id="CHEBI:15378"/>
        <dbReference type="ChEBI" id="CHEBI:16144"/>
        <dbReference type="ChEBI" id="CHEBI:29317"/>
        <dbReference type="ChEBI" id="CHEBI:30616"/>
        <dbReference type="ChEBI" id="CHEBI:43474"/>
        <dbReference type="ChEBI" id="CHEBI:456215"/>
        <dbReference type="EC" id="2.7.9.3"/>
    </reaction>
</comment>
<keyword evidence="4 9" id="KW-0547">Nucleotide-binding</keyword>
<dbReference type="GO" id="GO:0016260">
    <property type="term" value="P:selenocysteine biosynthetic process"/>
    <property type="evidence" value="ECO:0007669"/>
    <property type="project" value="InterPro"/>
</dbReference>
<dbReference type="InterPro" id="IPR036676">
    <property type="entry name" value="PurM-like_C_sf"/>
</dbReference>
<evidence type="ECO:0000259" key="11">
    <source>
        <dbReference type="Pfam" id="PF02769"/>
    </source>
</evidence>
<feature type="binding site" description="in other chain" evidence="9">
    <location>
        <position position="70"/>
    </location>
    <ligand>
        <name>ATP</name>
        <dbReference type="ChEBI" id="CHEBI:30616"/>
        <note>ligand shared between dimeric partners</note>
    </ligand>
</feature>
<feature type="site" description="Important for catalytic activity" evidence="9">
    <location>
        <position position="22"/>
    </location>
</feature>
<evidence type="ECO:0000256" key="6">
    <source>
        <dbReference type="ARBA" id="ARBA00022840"/>
    </source>
</evidence>
<protein>
    <recommendedName>
        <fullName evidence="9">Selenide, water dikinase</fullName>
        <ecNumber evidence="9">2.7.9.3</ecNumber>
    </recommendedName>
    <alternativeName>
        <fullName evidence="9">Selenium donor protein</fullName>
    </alternativeName>
    <alternativeName>
        <fullName evidence="9">Selenophosphate synthase</fullName>
    </alternativeName>
</protein>
<dbReference type="InterPro" id="IPR023061">
    <property type="entry name" value="SelD_I"/>
</dbReference>
<dbReference type="NCBIfam" id="NF002098">
    <property type="entry name" value="PRK00943.1"/>
    <property type="match status" value="1"/>
</dbReference>
<dbReference type="GO" id="GO:0005737">
    <property type="term" value="C:cytoplasm"/>
    <property type="evidence" value="ECO:0007669"/>
    <property type="project" value="TreeGrafter"/>
</dbReference>
<dbReference type="GO" id="GO:0004756">
    <property type="term" value="F:selenide, water dikinase activity"/>
    <property type="evidence" value="ECO:0007669"/>
    <property type="project" value="UniProtKB-UniRule"/>
</dbReference>
<keyword evidence="6 9" id="KW-0067">ATP-binding</keyword>